<dbReference type="SUPFAM" id="SSF81340">
    <property type="entry name" value="Clc chloride channel"/>
    <property type="match status" value="1"/>
</dbReference>
<gene>
    <name evidence="11" type="ORF">QNJ86_12795</name>
</gene>
<evidence type="ECO:0000256" key="1">
    <source>
        <dbReference type="ARBA" id="ARBA00004141"/>
    </source>
</evidence>
<evidence type="ECO:0000313" key="11">
    <source>
        <dbReference type="EMBL" id="MDJ1651683.1"/>
    </source>
</evidence>
<evidence type="ECO:0000313" key="12">
    <source>
        <dbReference type="Proteomes" id="UP001232750"/>
    </source>
</evidence>
<dbReference type="EMBL" id="JASJEU010000024">
    <property type="protein sequence ID" value="MDJ1651683.1"/>
    <property type="molecule type" value="Genomic_DNA"/>
</dbReference>
<feature type="transmembrane region" description="Helical" evidence="10">
    <location>
        <begin position="187"/>
        <end position="208"/>
    </location>
</feature>
<protein>
    <submittedName>
        <fullName evidence="11">Chloride channel protein</fullName>
    </submittedName>
</protein>
<comment type="caution">
    <text evidence="11">The sequence shown here is derived from an EMBL/GenBank/DDBJ whole genome shotgun (WGS) entry which is preliminary data.</text>
</comment>
<keyword evidence="9" id="KW-0407">Ion channel</keyword>
<evidence type="ECO:0000256" key="7">
    <source>
        <dbReference type="ARBA" id="ARBA00023173"/>
    </source>
</evidence>
<proteinExistence type="predicted"/>
<keyword evidence="6 10" id="KW-0472">Membrane</keyword>
<dbReference type="Pfam" id="PF00654">
    <property type="entry name" value="Voltage_CLC"/>
    <property type="match status" value="1"/>
</dbReference>
<dbReference type="InterPro" id="IPR050368">
    <property type="entry name" value="ClC-type_chloride_channel"/>
</dbReference>
<keyword evidence="7" id="KW-0869">Chloride channel</keyword>
<dbReference type="Proteomes" id="UP001232750">
    <property type="component" value="Unassembled WGS sequence"/>
</dbReference>
<name>A0ABT7DQ72_9ACTN</name>
<dbReference type="PANTHER" id="PTHR43427">
    <property type="entry name" value="CHLORIDE CHANNEL PROTEIN CLC-E"/>
    <property type="match status" value="1"/>
</dbReference>
<evidence type="ECO:0000256" key="8">
    <source>
        <dbReference type="ARBA" id="ARBA00023214"/>
    </source>
</evidence>
<evidence type="ECO:0000256" key="4">
    <source>
        <dbReference type="ARBA" id="ARBA00022989"/>
    </source>
</evidence>
<dbReference type="InterPro" id="IPR001807">
    <property type="entry name" value="ClC"/>
</dbReference>
<evidence type="ECO:0000256" key="6">
    <source>
        <dbReference type="ARBA" id="ARBA00023136"/>
    </source>
</evidence>
<accession>A0ABT7DQ72</accession>
<keyword evidence="3 10" id="KW-0812">Transmembrane</keyword>
<feature type="transmembrane region" description="Helical" evidence="10">
    <location>
        <begin position="228"/>
        <end position="248"/>
    </location>
</feature>
<dbReference type="InterPro" id="IPR014743">
    <property type="entry name" value="Cl-channel_core"/>
</dbReference>
<sequence>MGEERGFDGGQIARHIVFAVVIGAVGAGASILLSLAVDLASSLSSRFSWLLFALPVLGVLSLFLYKLLKLPVNLATDTVVNDMRANRRVPAALTPGILAGTCLTVVGGGSVGKEAAVMQMGASLGATVGRPFKLYAVRREHRREGLLEGYAAACGMAAAFSALFFAPLGAAMFVLELVRFKGSVARHAATMLLASFVAYAIAKPIGIGDAIPAVAMPALSWETMAECLVVGLACAGAGALFAAGLTGTRHLMRTRVGKPLVVVVVGGLIIVALVLACSWQRFEGTGAPLLMGALAGHAGSGDFAVKALLTVLALGFGFKGGEIMPMFTIGALLGCALGQLAGVSAPFLAAVGMVSFFAAASRCSLAAFLMGAEIFGLAAVPYVAVGVAAAYLGSRDFGVFGHGLVSHLVRLRTRARAAAQRERSALSGKEVQ</sequence>
<dbReference type="PANTHER" id="PTHR43427:SF6">
    <property type="entry name" value="CHLORIDE CHANNEL PROTEIN CLC-E"/>
    <property type="match status" value="1"/>
</dbReference>
<feature type="transmembrane region" description="Helical" evidence="10">
    <location>
        <begin position="12"/>
        <end position="37"/>
    </location>
</feature>
<evidence type="ECO:0000256" key="3">
    <source>
        <dbReference type="ARBA" id="ARBA00022692"/>
    </source>
</evidence>
<dbReference type="Gene3D" id="1.10.3080.10">
    <property type="entry name" value="Clc chloride channel"/>
    <property type="match status" value="1"/>
</dbReference>
<keyword evidence="5" id="KW-0406">Ion transport</keyword>
<feature type="transmembrane region" description="Helical" evidence="10">
    <location>
        <begin position="150"/>
        <end position="175"/>
    </location>
</feature>
<keyword evidence="12" id="KW-1185">Reference proteome</keyword>
<feature type="transmembrane region" description="Helical" evidence="10">
    <location>
        <begin position="294"/>
        <end position="318"/>
    </location>
</feature>
<organism evidence="11 12">
    <name type="scientific">Gordonibacter faecis</name>
    <dbReference type="NCBI Taxonomy" id="3047475"/>
    <lineage>
        <taxon>Bacteria</taxon>
        <taxon>Bacillati</taxon>
        <taxon>Actinomycetota</taxon>
        <taxon>Coriobacteriia</taxon>
        <taxon>Eggerthellales</taxon>
        <taxon>Eggerthellaceae</taxon>
        <taxon>Gordonibacter</taxon>
    </lineage>
</organism>
<keyword evidence="4 10" id="KW-1133">Transmembrane helix</keyword>
<evidence type="ECO:0000256" key="5">
    <source>
        <dbReference type="ARBA" id="ARBA00023065"/>
    </source>
</evidence>
<comment type="subcellular location">
    <subcellularLocation>
        <location evidence="1">Membrane</location>
        <topology evidence="1">Multi-pass membrane protein</topology>
    </subcellularLocation>
</comment>
<dbReference type="RefSeq" id="WP_283833034.1">
    <property type="nucleotide sequence ID" value="NZ_JASJEU010000024.1"/>
</dbReference>
<keyword evidence="2" id="KW-0813">Transport</keyword>
<reference evidence="11 12" key="1">
    <citation type="submission" date="2023-05" db="EMBL/GenBank/DDBJ databases">
        <title>Gordonibacter KGMB12511T sp. nov., isolated from faeces of healthy Korean.</title>
        <authorList>
            <person name="Kim H.S."/>
            <person name="Kim J.-S."/>
            <person name="Suh M.K."/>
            <person name="Eom M.K."/>
            <person name="Do H.E."/>
            <person name="Lee J.-S."/>
        </authorList>
    </citation>
    <scope>NUCLEOTIDE SEQUENCE [LARGE SCALE GENOMIC DNA]</scope>
    <source>
        <strain evidence="11 12">KGMB12511</strain>
    </source>
</reference>
<keyword evidence="8" id="KW-0868">Chloride</keyword>
<evidence type="ECO:0000256" key="10">
    <source>
        <dbReference type="SAM" id="Phobius"/>
    </source>
</evidence>
<dbReference type="PRINTS" id="PR00762">
    <property type="entry name" value="CLCHANNEL"/>
</dbReference>
<evidence type="ECO:0000256" key="9">
    <source>
        <dbReference type="ARBA" id="ARBA00023303"/>
    </source>
</evidence>
<feature type="transmembrane region" description="Helical" evidence="10">
    <location>
        <begin position="89"/>
        <end position="111"/>
    </location>
</feature>
<feature type="transmembrane region" description="Helical" evidence="10">
    <location>
        <begin position="365"/>
        <end position="392"/>
    </location>
</feature>
<evidence type="ECO:0000256" key="2">
    <source>
        <dbReference type="ARBA" id="ARBA00022448"/>
    </source>
</evidence>
<feature type="transmembrane region" description="Helical" evidence="10">
    <location>
        <begin position="49"/>
        <end position="68"/>
    </location>
</feature>
<feature type="transmembrane region" description="Helical" evidence="10">
    <location>
        <begin position="330"/>
        <end position="359"/>
    </location>
</feature>
<feature type="transmembrane region" description="Helical" evidence="10">
    <location>
        <begin position="260"/>
        <end position="282"/>
    </location>
</feature>